<dbReference type="Gene3D" id="1.10.600.10">
    <property type="entry name" value="Farnesyl Diphosphate Synthase"/>
    <property type="match status" value="1"/>
</dbReference>
<comment type="cofactor">
    <cofactor evidence="1">
        <name>Mg(2+)</name>
        <dbReference type="ChEBI" id="CHEBI:18420"/>
    </cofactor>
</comment>
<dbReference type="Pfam" id="PF00348">
    <property type="entry name" value="polyprenyl_synt"/>
    <property type="match status" value="1"/>
</dbReference>
<dbReference type="GO" id="GO:0008299">
    <property type="term" value="P:isoprenoid biosynthetic process"/>
    <property type="evidence" value="ECO:0007669"/>
    <property type="project" value="InterPro"/>
</dbReference>
<dbReference type="GO" id="GO:0004659">
    <property type="term" value="F:prenyltransferase activity"/>
    <property type="evidence" value="ECO:0007669"/>
    <property type="project" value="InterPro"/>
</dbReference>
<gene>
    <name evidence="6" type="ORF">ENM42_03775</name>
</gene>
<evidence type="ECO:0008006" key="7">
    <source>
        <dbReference type="Google" id="ProtNLM"/>
    </source>
</evidence>
<dbReference type="InterPro" id="IPR033749">
    <property type="entry name" value="Polyprenyl_synt_CS"/>
</dbReference>
<evidence type="ECO:0000313" key="6">
    <source>
        <dbReference type="EMBL" id="HHR40930.1"/>
    </source>
</evidence>
<proteinExistence type="inferred from homology"/>
<reference evidence="6" key="1">
    <citation type="journal article" date="2020" name="mSystems">
        <title>Genome- and Community-Level Interaction Insights into Carbon Utilization and Element Cycling Functions of Hydrothermarchaeota in Hydrothermal Sediment.</title>
        <authorList>
            <person name="Zhou Z."/>
            <person name="Liu Y."/>
            <person name="Xu W."/>
            <person name="Pan J."/>
            <person name="Luo Z.H."/>
            <person name="Li M."/>
        </authorList>
    </citation>
    <scope>NUCLEOTIDE SEQUENCE [LARGE SCALE GENOMIC DNA]</scope>
    <source>
        <strain evidence="6">SpSt-1084</strain>
    </source>
</reference>
<comment type="similarity">
    <text evidence="2">Belongs to the FPP/GGPP synthase family.</text>
</comment>
<keyword evidence="3" id="KW-0808">Transferase</keyword>
<dbReference type="EMBL" id="DRXS01000204">
    <property type="protein sequence ID" value="HHR40930.1"/>
    <property type="molecule type" value="Genomic_DNA"/>
</dbReference>
<keyword evidence="5" id="KW-0460">Magnesium</keyword>
<evidence type="ECO:0000256" key="5">
    <source>
        <dbReference type="ARBA" id="ARBA00022842"/>
    </source>
</evidence>
<name>A0A7C5U4K3_CALS0</name>
<dbReference type="PANTHER" id="PTHR12001:SF69">
    <property type="entry name" value="ALL TRANS-POLYPRENYL-DIPHOSPHATE SYNTHASE PDSS1"/>
    <property type="match status" value="1"/>
</dbReference>
<dbReference type="InterPro" id="IPR000092">
    <property type="entry name" value="Polyprenyl_synt"/>
</dbReference>
<accession>A0A7C5U4K3</accession>
<sequence>MTERLYLVMIREKTALLFEAAAHAGAVLAKASPEQVELIRRYGSEVGTVYQLVDDLTDLYMQKNAAGFTS</sequence>
<dbReference type="PROSITE" id="PS00444">
    <property type="entry name" value="POLYPRENYL_SYNTHASE_2"/>
    <property type="match status" value="1"/>
</dbReference>
<keyword evidence="4" id="KW-0479">Metal-binding</keyword>
<dbReference type="GO" id="GO:0046872">
    <property type="term" value="F:metal ion binding"/>
    <property type="evidence" value="ECO:0007669"/>
    <property type="project" value="UniProtKB-KW"/>
</dbReference>
<evidence type="ECO:0000256" key="2">
    <source>
        <dbReference type="ARBA" id="ARBA00006706"/>
    </source>
</evidence>
<dbReference type="AlphaFoldDB" id="A0A7C5U4K3"/>
<dbReference type="PANTHER" id="PTHR12001">
    <property type="entry name" value="GERANYLGERANYL PYROPHOSPHATE SYNTHASE"/>
    <property type="match status" value="1"/>
</dbReference>
<comment type="caution">
    <text evidence="6">The sequence shown here is derived from an EMBL/GenBank/DDBJ whole genome shotgun (WGS) entry which is preliminary data.</text>
</comment>
<dbReference type="SUPFAM" id="SSF48576">
    <property type="entry name" value="Terpenoid synthases"/>
    <property type="match status" value="1"/>
</dbReference>
<dbReference type="InterPro" id="IPR008949">
    <property type="entry name" value="Isoprenoid_synthase_dom_sf"/>
</dbReference>
<evidence type="ECO:0000256" key="3">
    <source>
        <dbReference type="ARBA" id="ARBA00022679"/>
    </source>
</evidence>
<protein>
    <recommendedName>
        <fullName evidence="7">Polyprenyl synthetase family protein</fullName>
    </recommendedName>
</protein>
<evidence type="ECO:0000256" key="4">
    <source>
        <dbReference type="ARBA" id="ARBA00022723"/>
    </source>
</evidence>
<evidence type="ECO:0000256" key="1">
    <source>
        <dbReference type="ARBA" id="ARBA00001946"/>
    </source>
</evidence>
<organism evidence="6">
    <name type="scientific">Caldiarchaeum subterraneum</name>
    <dbReference type="NCBI Taxonomy" id="311458"/>
    <lineage>
        <taxon>Archaea</taxon>
        <taxon>Nitrososphaerota</taxon>
        <taxon>Candidatus Caldarchaeales</taxon>
        <taxon>Candidatus Caldarchaeaceae</taxon>
        <taxon>Candidatus Caldarchaeum</taxon>
    </lineage>
</organism>